<feature type="transmembrane region" description="Helical" evidence="4">
    <location>
        <begin position="372"/>
        <end position="392"/>
    </location>
</feature>
<proteinExistence type="predicted"/>
<keyword evidence="3 4" id="KW-0472">Membrane</keyword>
<dbReference type="RefSeq" id="WP_382203369.1">
    <property type="nucleotide sequence ID" value="NZ_JBHTBZ010000068.1"/>
</dbReference>
<reference evidence="7" key="1">
    <citation type="journal article" date="2019" name="Int. J. Syst. Evol. Microbiol.">
        <title>The Global Catalogue of Microorganisms (GCM) 10K type strain sequencing project: providing services to taxonomists for standard genome sequencing and annotation.</title>
        <authorList>
            <consortium name="The Broad Institute Genomics Platform"/>
            <consortium name="The Broad Institute Genome Sequencing Center for Infectious Disease"/>
            <person name="Wu L."/>
            <person name="Ma J."/>
        </authorList>
    </citation>
    <scope>NUCLEOTIDE SEQUENCE [LARGE SCALE GENOMIC DNA]</scope>
    <source>
        <strain evidence="7">CCUG 53903</strain>
    </source>
</reference>
<evidence type="ECO:0000313" key="6">
    <source>
        <dbReference type="EMBL" id="MFC7462522.1"/>
    </source>
</evidence>
<dbReference type="PROSITE" id="PS50850">
    <property type="entry name" value="MFS"/>
    <property type="match status" value="1"/>
</dbReference>
<dbReference type="SUPFAM" id="SSF103473">
    <property type="entry name" value="MFS general substrate transporter"/>
    <property type="match status" value="1"/>
</dbReference>
<protein>
    <submittedName>
        <fullName evidence="6">YbfB/YjiJ family MFS transporter</fullName>
    </submittedName>
</protein>
<feature type="transmembrane region" description="Helical" evidence="4">
    <location>
        <begin position="175"/>
        <end position="198"/>
    </location>
</feature>
<name>A0ABW2SGI3_9BURK</name>
<dbReference type="Pfam" id="PF06779">
    <property type="entry name" value="MFS_4"/>
    <property type="match status" value="1"/>
</dbReference>
<feature type="transmembrane region" description="Helical" evidence="4">
    <location>
        <begin position="343"/>
        <end position="366"/>
    </location>
</feature>
<evidence type="ECO:0000256" key="1">
    <source>
        <dbReference type="ARBA" id="ARBA00022692"/>
    </source>
</evidence>
<evidence type="ECO:0000256" key="2">
    <source>
        <dbReference type="ARBA" id="ARBA00022989"/>
    </source>
</evidence>
<dbReference type="InterPro" id="IPR010645">
    <property type="entry name" value="MFS_4"/>
</dbReference>
<feature type="transmembrane region" description="Helical" evidence="4">
    <location>
        <begin position="23"/>
        <end position="44"/>
    </location>
</feature>
<evidence type="ECO:0000256" key="3">
    <source>
        <dbReference type="ARBA" id="ARBA00023136"/>
    </source>
</evidence>
<feature type="transmembrane region" description="Helical" evidence="4">
    <location>
        <begin position="219"/>
        <end position="245"/>
    </location>
</feature>
<feature type="transmembrane region" description="Helical" evidence="4">
    <location>
        <begin position="147"/>
        <end position="169"/>
    </location>
</feature>
<feature type="transmembrane region" description="Helical" evidence="4">
    <location>
        <begin position="64"/>
        <end position="82"/>
    </location>
</feature>
<sequence length="394" mass="40300">MSTTLEVRRDAAMNPDWRGLSQVLALALAPMVALGFSRFAYALLLPAMQIDLGWSLSQAGALNTANGMGYLLGALAAAPLAHRWGASRCFGLSMLASAMALLLGGMLHQWHWFMWMRVLGGVSTAIIFVLGTALATQAMPQRPASALTLYFAGSGLGMVLAGSVLPHWLDASASGWQSAWVILGGAALLAAFVAGLAARSLRGVAVRSSAAPGKSGLRHLWPILVANGLFGAGYVGYTTFVIALLRQQGHGSLATSLFFCGLGLASLVATSVWGQGLARLRNGQGFALVCACVAVGTVPVLLSSAWPALALSAVVFGASFMAGPAAVSLVAQRLLPERQLPGALGALTATFSLGQALGPLAAGWVADATGQLAAGLWLGPVLLVCAALVASAQR</sequence>
<evidence type="ECO:0000256" key="4">
    <source>
        <dbReference type="SAM" id="Phobius"/>
    </source>
</evidence>
<feature type="transmembrane region" description="Helical" evidence="4">
    <location>
        <begin position="308"/>
        <end position="331"/>
    </location>
</feature>
<keyword evidence="7" id="KW-1185">Reference proteome</keyword>
<feature type="domain" description="Major facilitator superfamily (MFS) profile" evidence="5">
    <location>
        <begin position="23"/>
        <end position="394"/>
    </location>
</feature>
<feature type="transmembrane region" description="Helical" evidence="4">
    <location>
        <begin position="285"/>
        <end position="302"/>
    </location>
</feature>
<organism evidence="6 7">
    <name type="scientific">Hydrogenophaga defluvii</name>
    <dbReference type="NCBI Taxonomy" id="249410"/>
    <lineage>
        <taxon>Bacteria</taxon>
        <taxon>Pseudomonadati</taxon>
        <taxon>Pseudomonadota</taxon>
        <taxon>Betaproteobacteria</taxon>
        <taxon>Burkholderiales</taxon>
        <taxon>Comamonadaceae</taxon>
        <taxon>Hydrogenophaga</taxon>
    </lineage>
</organism>
<dbReference type="PANTHER" id="PTHR23537">
    <property type="match status" value="1"/>
</dbReference>
<dbReference type="Gene3D" id="1.20.1250.20">
    <property type="entry name" value="MFS general substrate transporter like domains"/>
    <property type="match status" value="2"/>
</dbReference>
<keyword evidence="1 4" id="KW-0812">Transmembrane</keyword>
<feature type="transmembrane region" description="Helical" evidence="4">
    <location>
        <begin position="251"/>
        <end position="273"/>
    </location>
</feature>
<dbReference type="Proteomes" id="UP001596457">
    <property type="component" value="Unassembled WGS sequence"/>
</dbReference>
<evidence type="ECO:0000259" key="5">
    <source>
        <dbReference type="PROSITE" id="PS50850"/>
    </source>
</evidence>
<keyword evidence="2 4" id="KW-1133">Transmembrane helix</keyword>
<dbReference type="InterPro" id="IPR020846">
    <property type="entry name" value="MFS_dom"/>
</dbReference>
<dbReference type="EMBL" id="JBHTBZ010000068">
    <property type="protein sequence ID" value="MFC7462522.1"/>
    <property type="molecule type" value="Genomic_DNA"/>
</dbReference>
<accession>A0ABW2SGI3</accession>
<comment type="caution">
    <text evidence="6">The sequence shown here is derived from an EMBL/GenBank/DDBJ whole genome shotgun (WGS) entry which is preliminary data.</text>
</comment>
<dbReference type="InterPro" id="IPR036259">
    <property type="entry name" value="MFS_trans_sf"/>
</dbReference>
<dbReference type="PANTHER" id="PTHR23537:SF1">
    <property type="entry name" value="SUGAR TRANSPORTER"/>
    <property type="match status" value="1"/>
</dbReference>
<gene>
    <name evidence="6" type="ORF">ACFQU0_19035</name>
</gene>
<feature type="transmembrane region" description="Helical" evidence="4">
    <location>
        <begin position="114"/>
        <end position="135"/>
    </location>
</feature>
<evidence type="ECO:0000313" key="7">
    <source>
        <dbReference type="Proteomes" id="UP001596457"/>
    </source>
</evidence>
<feature type="transmembrane region" description="Helical" evidence="4">
    <location>
        <begin position="89"/>
        <end position="108"/>
    </location>
</feature>